<feature type="compositionally biased region" description="Basic and acidic residues" evidence="2">
    <location>
        <begin position="15"/>
        <end position="29"/>
    </location>
</feature>
<dbReference type="Pfam" id="PF00090">
    <property type="entry name" value="TSP_1"/>
    <property type="match status" value="1"/>
</dbReference>
<dbReference type="Gene3D" id="2.20.100.10">
    <property type="entry name" value="Thrombospondin type-1 (TSP1) repeat"/>
    <property type="match status" value="1"/>
</dbReference>
<feature type="region of interest" description="Disordered" evidence="2">
    <location>
        <begin position="932"/>
        <end position="954"/>
    </location>
</feature>
<dbReference type="SUPFAM" id="SSF82895">
    <property type="entry name" value="TSP-1 type 1 repeat"/>
    <property type="match status" value="1"/>
</dbReference>
<dbReference type="Proteomes" id="UP001652620">
    <property type="component" value="Chromosome 5"/>
</dbReference>
<feature type="compositionally biased region" description="Polar residues" evidence="2">
    <location>
        <begin position="1053"/>
        <end position="1069"/>
    </location>
</feature>
<dbReference type="InterPro" id="IPR035914">
    <property type="entry name" value="Sperma_CUB_dom_sf"/>
</dbReference>
<keyword evidence="5" id="KW-1185">Reference proteome</keyword>
<feature type="region of interest" description="Disordered" evidence="2">
    <location>
        <begin position="1236"/>
        <end position="1256"/>
    </location>
</feature>
<dbReference type="InterPro" id="IPR036383">
    <property type="entry name" value="TSP1_rpt_sf"/>
</dbReference>
<dbReference type="GeneID" id="105227343"/>
<dbReference type="SUPFAM" id="SSF49854">
    <property type="entry name" value="Spermadhesin, CUB domain"/>
    <property type="match status" value="1"/>
</dbReference>
<feature type="compositionally biased region" description="Polar residues" evidence="2">
    <location>
        <begin position="1318"/>
        <end position="1330"/>
    </location>
</feature>
<feature type="region of interest" description="Disordered" evidence="2">
    <location>
        <begin position="1271"/>
        <end position="1305"/>
    </location>
</feature>
<dbReference type="SMART" id="SM00209">
    <property type="entry name" value="TSP1"/>
    <property type="match status" value="1"/>
</dbReference>
<feature type="compositionally biased region" description="Polar residues" evidence="2">
    <location>
        <begin position="1288"/>
        <end position="1305"/>
    </location>
</feature>
<feature type="compositionally biased region" description="Polar residues" evidence="2">
    <location>
        <begin position="1"/>
        <end position="11"/>
    </location>
</feature>
<dbReference type="Gene3D" id="2.60.120.290">
    <property type="entry name" value="Spermadhesin, CUB domain"/>
    <property type="match status" value="1"/>
</dbReference>
<dbReference type="PANTHER" id="PTHR16311:SF3">
    <property type="entry name" value="THROMBOSPONDIN TYPE-1 DOMAIN-CONTAINING PROTEIN 1"/>
    <property type="match status" value="1"/>
</dbReference>
<feature type="region of interest" description="Disordered" evidence="2">
    <location>
        <begin position="194"/>
        <end position="213"/>
    </location>
</feature>
<dbReference type="RefSeq" id="XP_029406563.2">
    <property type="nucleotide sequence ID" value="XM_029550703.2"/>
</dbReference>
<name>A0A8N4L0V7_BACDO</name>
<dbReference type="GO" id="GO:0007399">
    <property type="term" value="P:nervous system development"/>
    <property type="evidence" value="ECO:0007669"/>
    <property type="project" value="UniProtKB-ARBA"/>
</dbReference>
<evidence type="ECO:0000256" key="3">
    <source>
        <dbReference type="SAM" id="Phobius"/>
    </source>
</evidence>
<organism evidence="5 6">
    <name type="scientific">Bactrocera dorsalis</name>
    <name type="common">Oriental fruit fly</name>
    <name type="synonym">Dacus dorsalis</name>
    <dbReference type="NCBI Taxonomy" id="27457"/>
    <lineage>
        <taxon>Eukaryota</taxon>
        <taxon>Metazoa</taxon>
        <taxon>Ecdysozoa</taxon>
        <taxon>Arthropoda</taxon>
        <taxon>Hexapoda</taxon>
        <taxon>Insecta</taxon>
        <taxon>Pterygota</taxon>
        <taxon>Neoptera</taxon>
        <taxon>Endopterygota</taxon>
        <taxon>Diptera</taxon>
        <taxon>Brachycera</taxon>
        <taxon>Muscomorpha</taxon>
        <taxon>Tephritoidea</taxon>
        <taxon>Tephritidae</taxon>
        <taxon>Bactrocera</taxon>
        <taxon>Bactrocera</taxon>
    </lineage>
</organism>
<gene>
    <name evidence="6" type="primary">LOC105227343</name>
</gene>
<proteinExistence type="predicted"/>
<evidence type="ECO:0000313" key="5">
    <source>
        <dbReference type="Proteomes" id="UP001652620"/>
    </source>
</evidence>
<feature type="compositionally biased region" description="Polar residues" evidence="2">
    <location>
        <begin position="943"/>
        <end position="954"/>
    </location>
</feature>
<feature type="compositionally biased region" description="Low complexity" evidence="2">
    <location>
        <begin position="1271"/>
        <end position="1287"/>
    </location>
</feature>
<sequence length="1517" mass="165710">MCTKTVESQQQQRHKCTDEQCDDSRDNKNRLRQQQQQHNANDCDVEVVQEQKAKRAHKTLVRETQQQQLESTPERGLARDKRLWPSMCGSGSGSGARCRRAGIKWKIIISTIILLLCRTSHVLAIRKGRLMSPSSFTALSGDLHVQIQFSGEDVAVGNAVGGVAGVGAKDGVEVAADEANVRSTTTITSTTVGRTTSTATMTTTSSTTSRTTQPLDGLGFRQVGVVGGGVGVVENTITSTLVISKIIDDFVDAMDAASGNDTARAYVEHAQFNSSLTSSSSAEVTTPAASNDTHNQSARPTKVLQRRRKEIVQNIPVFPDPRHNVTQISVPCQTFTRGGLYEMQVVTNLKTTTPVAAVNASAHEPLPTMTTTTLMPVIDERLRQTLDVRWPSADMQVTPTRLRTYPEQPVEVVLRFPEVNCERAWHESSSLDLPQFWLELIYCGKQRSCSDVSPQNVSKSSILYMEQVRGYPKHKLVQLGCELFGLAGNYAVQLRPMVPAPNVPITRRFLSVDWSDKFVFNVYARSIFPCDPHTGIGVLYEYPGCILEQGDRVRVFAKLRADVASLKPPTTLHYVAEQRVVKSHHSLYFSCDLFTEKFVEYCFVYVSQAISGAVADVRMDCVPTLPVSDSDTGGWGPWSEWTPCSTNCLGGTRNRYRFCDSPPPRYGAKFCEGPSVQTEKCGNAIADTWDCIYESSGATFTAANRTEVSQEIGPGCRCGCIVHLGSSKPKRILAGATQSCPGRSFWLIQVDGEENIALSLNFLRLPCPAQYIKVRDGPSLSSTLLIELNGGSNLNMPTQIESSGAQLLLEFYAGEASDVQASANGQSNNNNSGTNTVAGSVNAACTGGFLANVEQIAARNETTTTLLAAATSRLSAKNRNVSQKPKFSRSKFTLVHLSAVVFASIIILISALLGAQYVVRYRKYHLAVARRRDEGSRLHTPRASMSSLQGPPSRAISTTTLLSEVIYLVKMRPKHQLRHSILRESVDAENLARETEFNDPEEEEDAKTTTRMVKCDEERGSNSSVVTLRNEISQSPESVSGISRSPSLEEGLGSTTGAGETSGIFSGTLTRKDSGKDTESIISSGMSSICASPPIRHSSRFNRYGPSGTLMPHSAQHLDQTTLSDRDSLRSSLREYVSRCASASLTNGCYSPAASVVSTATIRTTNPKESKEKQNRKKLLARPGSEFSLGNQEELELDYYDYNVINAGAAPGSYLGMDPAQLIWVPPLEVITDLRDEDDKTPEPMPEPDETEPLYEEIKMPRYGHYLSARSNTESSANTTSNTTPSSDELSPLSSQLQSKASSPTAEMNLKNTLLQQNISTSAASKQPTPYFSRKQRRHAKQQSRSTTSLRSGARDVVIQMQQLCSTKSARNIRSSPTVSVEAADAVSAHATPRGSPEIPAVLVNSITDSMTESMTGSYVEKETLVEKKTSPELSDGLLGLDDIQFADESESDHDMSKQKCSKYEQVKPKTATSIKARMQHSSTVAAKLKRVSADCAILEKRGLVKEPSSYRIETNV</sequence>
<feature type="domain" description="CUB" evidence="4">
    <location>
        <begin position="745"/>
        <end position="815"/>
    </location>
</feature>
<dbReference type="PANTHER" id="PTHR16311">
    <property type="entry name" value="THROMBOSPONDIN TYPE I DOMAIN-CONTAINING 1"/>
    <property type="match status" value="1"/>
</dbReference>
<accession>A0A8N4L0V7</accession>
<dbReference type="GO" id="GO:0071944">
    <property type="term" value="C:cell periphery"/>
    <property type="evidence" value="ECO:0007669"/>
    <property type="project" value="TreeGrafter"/>
</dbReference>
<evidence type="ECO:0000313" key="6">
    <source>
        <dbReference type="RefSeq" id="XP_029406563.2"/>
    </source>
</evidence>
<feature type="compositionally biased region" description="Polar residues" evidence="2">
    <location>
        <begin position="282"/>
        <end position="299"/>
    </location>
</feature>
<dbReference type="GO" id="GO:0016020">
    <property type="term" value="C:membrane"/>
    <property type="evidence" value="ECO:0007669"/>
    <property type="project" value="UniProtKB-SubCell"/>
</dbReference>
<dbReference type="InterPro" id="IPR000884">
    <property type="entry name" value="TSP1_rpt"/>
</dbReference>
<dbReference type="OrthoDB" id="446173at2759"/>
<dbReference type="InterPro" id="IPR000859">
    <property type="entry name" value="CUB_dom"/>
</dbReference>
<keyword evidence="3" id="KW-0472">Membrane</keyword>
<feature type="compositionally biased region" description="Polar residues" evidence="2">
    <location>
        <begin position="1021"/>
        <end position="1046"/>
    </location>
</feature>
<reference evidence="6" key="1">
    <citation type="submission" date="2025-08" db="UniProtKB">
        <authorList>
            <consortium name="RefSeq"/>
        </authorList>
    </citation>
    <scope>IDENTIFICATION</scope>
    <source>
        <tissue evidence="6">Adult</tissue>
    </source>
</reference>
<feature type="region of interest" description="Disordered" evidence="2">
    <location>
        <begin position="992"/>
        <end position="1126"/>
    </location>
</feature>
<keyword evidence="1" id="KW-1015">Disulfide bond</keyword>
<dbReference type="InterPro" id="IPR038877">
    <property type="entry name" value="THSD1"/>
</dbReference>
<feature type="compositionally biased region" description="Basic and acidic residues" evidence="2">
    <location>
        <begin position="1070"/>
        <end position="1079"/>
    </location>
</feature>
<feature type="region of interest" description="Disordered" evidence="2">
    <location>
        <begin position="1318"/>
        <end position="1355"/>
    </location>
</feature>
<keyword evidence="3" id="KW-0812">Transmembrane</keyword>
<evidence type="ECO:0000259" key="4">
    <source>
        <dbReference type="Pfam" id="PF00431"/>
    </source>
</evidence>
<evidence type="ECO:0000256" key="1">
    <source>
        <dbReference type="ARBA" id="ARBA00023157"/>
    </source>
</evidence>
<feature type="compositionally biased region" description="Polar residues" evidence="2">
    <location>
        <begin position="1080"/>
        <end position="1090"/>
    </location>
</feature>
<protein>
    <submittedName>
        <fullName evidence="6">Uncharacterized protein LOC105227343 isoform X1</fullName>
    </submittedName>
</protein>
<feature type="transmembrane region" description="Helical" evidence="3">
    <location>
        <begin position="894"/>
        <end position="915"/>
    </location>
</feature>
<keyword evidence="3" id="KW-1133">Transmembrane helix</keyword>
<dbReference type="PRINTS" id="PR01705">
    <property type="entry name" value="TSP1REPEAT"/>
</dbReference>
<dbReference type="PROSITE" id="PS50092">
    <property type="entry name" value="TSP1"/>
    <property type="match status" value="1"/>
</dbReference>
<feature type="region of interest" description="Disordered" evidence="2">
    <location>
        <begin position="276"/>
        <end position="304"/>
    </location>
</feature>
<feature type="compositionally biased region" description="Low complexity" evidence="2">
    <location>
        <begin position="194"/>
        <end position="212"/>
    </location>
</feature>
<evidence type="ECO:0000256" key="2">
    <source>
        <dbReference type="SAM" id="MobiDB-lite"/>
    </source>
</evidence>
<feature type="region of interest" description="Disordered" evidence="2">
    <location>
        <begin position="1"/>
        <end position="42"/>
    </location>
</feature>
<dbReference type="Pfam" id="PF00431">
    <property type="entry name" value="CUB"/>
    <property type="match status" value="1"/>
</dbReference>
<feature type="compositionally biased region" description="Acidic residues" evidence="2">
    <location>
        <begin position="1243"/>
        <end position="1255"/>
    </location>
</feature>